<keyword evidence="2" id="KW-0067">ATP-binding</keyword>
<protein>
    <submittedName>
        <fullName evidence="5">Fic family protein</fullName>
    </submittedName>
</protein>
<evidence type="ECO:0000313" key="6">
    <source>
        <dbReference type="Proteomes" id="UP000515860"/>
    </source>
</evidence>
<accession>A0A7G9GGN4</accession>
<evidence type="ECO:0000256" key="1">
    <source>
        <dbReference type="PIRSR" id="PIRSR640198-1"/>
    </source>
</evidence>
<gene>
    <name evidence="5" type="ORF">H9Q79_06735</name>
</gene>
<sequence length="261" mass="30322">MEIDITDKIKQIIKLKDQTLALQENNMVWEPFMKDMSYRLSWNSNSLEGNTLSLDETINVIEYDSVCSGHTYSEYREAISLYQAVVKLDYQGKTPITQSWIRTMNAMITNMNGEYRTGQVYIGSVAEAIYYPPQPEKISELMESYERDINQDEKDIKKIVSHIAKKHVQFERIHPFADGNGRTGRMIMDQQLLNHGLLPAVILNNSKYRQAFRQYDKNGSMVLMESVIANGILESYNILQVIEKKYKIFKEKPSQTVKKRN</sequence>
<dbReference type="PROSITE" id="PS51459">
    <property type="entry name" value="FIDO"/>
    <property type="match status" value="1"/>
</dbReference>
<reference evidence="5 6" key="1">
    <citation type="submission" date="2020-08" db="EMBL/GenBank/DDBJ databases">
        <authorList>
            <person name="Liu C."/>
            <person name="Sun Q."/>
        </authorList>
    </citation>
    <scope>NUCLEOTIDE SEQUENCE [LARGE SCALE GENOMIC DNA]</scope>
    <source>
        <strain evidence="5 6">NSJ-29</strain>
    </source>
</reference>
<proteinExistence type="predicted"/>
<keyword evidence="2" id="KW-0547">Nucleotide-binding</keyword>
<dbReference type="KEGG" id="whj:H9Q79_06735"/>
<dbReference type="EMBL" id="CP060635">
    <property type="protein sequence ID" value="QNM09966.1"/>
    <property type="molecule type" value="Genomic_DNA"/>
</dbReference>
<dbReference type="InterPro" id="IPR036597">
    <property type="entry name" value="Fido-like_dom_sf"/>
</dbReference>
<dbReference type="Proteomes" id="UP000515860">
    <property type="component" value="Chromosome"/>
</dbReference>
<dbReference type="InterPro" id="IPR003812">
    <property type="entry name" value="Fido"/>
</dbReference>
<dbReference type="SUPFAM" id="SSF140931">
    <property type="entry name" value="Fic-like"/>
    <property type="match status" value="1"/>
</dbReference>
<feature type="active site" evidence="1">
    <location>
        <position position="174"/>
    </location>
</feature>
<keyword evidence="6" id="KW-1185">Reference proteome</keyword>
<dbReference type="AlphaFoldDB" id="A0A7G9GGN4"/>
<dbReference type="PANTHER" id="PTHR13504:SF38">
    <property type="entry name" value="FIDO DOMAIN-CONTAINING PROTEIN"/>
    <property type="match status" value="1"/>
</dbReference>
<dbReference type="GO" id="GO:0005524">
    <property type="term" value="F:ATP binding"/>
    <property type="evidence" value="ECO:0007669"/>
    <property type="project" value="UniProtKB-KW"/>
</dbReference>
<feature type="site" description="Important for autoinhibition of adenylyltransferase activity" evidence="3">
    <location>
        <position position="48"/>
    </location>
</feature>
<dbReference type="PANTHER" id="PTHR13504">
    <property type="entry name" value="FIDO DOMAIN-CONTAINING PROTEIN DDB_G0283145"/>
    <property type="match status" value="1"/>
</dbReference>
<dbReference type="InterPro" id="IPR040198">
    <property type="entry name" value="Fido_containing"/>
</dbReference>
<dbReference type="RefSeq" id="WP_249329490.1">
    <property type="nucleotide sequence ID" value="NZ_CP060635.1"/>
</dbReference>
<evidence type="ECO:0000313" key="5">
    <source>
        <dbReference type="EMBL" id="QNM09966.1"/>
    </source>
</evidence>
<evidence type="ECO:0000256" key="2">
    <source>
        <dbReference type="PIRSR" id="PIRSR640198-2"/>
    </source>
</evidence>
<feature type="binding site" evidence="2">
    <location>
        <begin position="178"/>
        <end position="185"/>
    </location>
    <ligand>
        <name>ATP</name>
        <dbReference type="ChEBI" id="CHEBI:30616"/>
    </ligand>
</feature>
<organism evidence="5 6">
    <name type="scientific">Wansuia hejianensis</name>
    <dbReference type="NCBI Taxonomy" id="2763667"/>
    <lineage>
        <taxon>Bacteria</taxon>
        <taxon>Bacillati</taxon>
        <taxon>Bacillota</taxon>
        <taxon>Clostridia</taxon>
        <taxon>Lachnospirales</taxon>
        <taxon>Lachnospiraceae</taxon>
        <taxon>Wansuia</taxon>
    </lineage>
</organism>
<dbReference type="Pfam" id="PF02661">
    <property type="entry name" value="Fic"/>
    <property type="match status" value="1"/>
</dbReference>
<name>A0A7G9GGN4_9FIRM</name>
<dbReference type="Gene3D" id="1.10.3290.10">
    <property type="entry name" value="Fido-like domain"/>
    <property type="match status" value="1"/>
</dbReference>
<evidence type="ECO:0000256" key="3">
    <source>
        <dbReference type="PIRSR" id="PIRSR640198-3"/>
    </source>
</evidence>
<evidence type="ECO:0000259" key="4">
    <source>
        <dbReference type="PROSITE" id="PS51459"/>
    </source>
</evidence>
<feature type="domain" description="Fido" evidence="4">
    <location>
        <begin position="96"/>
        <end position="230"/>
    </location>
</feature>